<dbReference type="InterPro" id="IPR045058">
    <property type="entry name" value="GIMA/IAN/Toc"/>
</dbReference>
<keyword evidence="7" id="KW-1185">Reference proteome</keyword>
<dbReference type="PROSITE" id="PS51720">
    <property type="entry name" value="G_AIG1"/>
    <property type="match status" value="1"/>
</dbReference>
<keyword evidence="4" id="KW-0472">Membrane</keyword>
<dbReference type="PANTHER" id="PTHR10903">
    <property type="entry name" value="GTPASE, IMAP FAMILY MEMBER-RELATED"/>
    <property type="match status" value="1"/>
</dbReference>
<comment type="similarity">
    <text evidence="1">Belongs to the TRAFAC class TrmE-Era-EngA-EngB-Septin-like GTPase superfamily. AIG1/Toc34/Toc159-like paraseptin GTPase family. IAN subfamily.</text>
</comment>
<dbReference type="Pfam" id="PF04548">
    <property type="entry name" value="AIG1"/>
    <property type="match status" value="1"/>
</dbReference>
<keyword evidence="4" id="KW-0812">Transmembrane</keyword>
<dbReference type="EMBL" id="CAXITT010000065">
    <property type="protein sequence ID" value="CAL1530254.1"/>
    <property type="molecule type" value="Genomic_DNA"/>
</dbReference>
<keyword evidence="3" id="KW-0342">GTP-binding</keyword>
<comment type="caution">
    <text evidence="6">The sequence shown here is derived from an EMBL/GenBank/DDBJ whole genome shotgun (WGS) entry which is preliminary data.</text>
</comment>
<dbReference type="SUPFAM" id="SSF52540">
    <property type="entry name" value="P-loop containing nucleoside triphosphate hydrolases"/>
    <property type="match status" value="1"/>
</dbReference>
<sequence length="382" mass="42218">MSDSKLSYNFMLLGKTGSGKSSTGNTLLGRPCFKTSYSFKSCTKYVDKESNEFSQFIFTVVDTPGIHDTKKDMGINLKAFCDGISLIPEGLNSLLLVLKLGDRGTKELNETIVALKNTLGDSYFEKFCIIALTHGDLCPDLNNNNIQQWCKNKENIEQGSELQTLMSKCGYRVVLFYNKDEDKREESVRKLLSYIKPQAPRYTNKHFLKHADIRNTYYTSLGLTKPRAKIQKQLSGIGAEVDNLVKYNKGDVDKLLLKLDDLLKTIEEASKGTDAMDDFKFRVNELKAKIKNHPKDGKGGTVTQEKIHLGRKGCGIVITLVGVAGGCCASVPLANTRVDGGALAFGITLGIACGIGLGLVKLCSKLFSLYEARQRTRNHPTM</sequence>
<reference evidence="6 7" key="1">
    <citation type="submission" date="2024-04" db="EMBL/GenBank/DDBJ databases">
        <authorList>
            <consortium name="Genoscope - CEA"/>
            <person name="William W."/>
        </authorList>
    </citation>
    <scope>NUCLEOTIDE SEQUENCE [LARGE SCALE GENOMIC DNA]</scope>
</reference>
<organism evidence="6 7">
    <name type="scientific">Lymnaea stagnalis</name>
    <name type="common">Great pond snail</name>
    <name type="synonym">Helix stagnalis</name>
    <dbReference type="NCBI Taxonomy" id="6523"/>
    <lineage>
        <taxon>Eukaryota</taxon>
        <taxon>Metazoa</taxon>
        <taxon>Spiralia</taxon>
        <taxon>Lophotrochozoa</taxon>
        <taxon>Mollusca</taxon>
        <taxon>Gastropoda</taxon>
        <taxon>Heterobranchia</taxon>
        <taxon>Euthyneura</taxon>
        <taxon>Panpulmonata</taxon>
        <taxon>Hygrophila</taxon>
        <taxon>Lymnaeoidea</taxon>
        <taxon>Lymnaeidae</taxon>
        <taxon>Lymnaea</taxon>
    </lineage>
</organism>
<evidence type="ECO:0000259" key="5">
    <source>
        <dbReference type="PROSITE" id="PS51720"/>
    </source>
</evidence>
<dbReference type="AlphaFoldDB" id="A0AAV2H969"/>
<gene>
    <name evidence="6" type="ORF">GSLYS_00004387001</name>
</gene>
<evidence type="ECO:0000256" key="3">
    <source>
        <dbReference type="ARBA" id="ARBA00023134"/>
    </source>
</evidence>
<evidence type="ECO:0000313" key="7">
    <source>
        <dbReference type="Proteomes" id="UP001497497"/>
    </source>
</evidence>
<feature type="transmembrane region" description="Helical" evidence="4">
    <location>
        <begin position="340"/>
        <end position="360"/>
    </location>
</feature>
<dbReference type="PANTHER" id="PTHR10903:SF184">
    <property type="entry name" value="GTP-BINDING PROTEIN A"/>
    <property type="match status" value="1"/>
</dbReference>
<proteinExistence type="inferred from homology"/>
<keyword evidence="2" id="KW-0547">Nucleotide-binding</keyword>
<feature type="transmembrane region" description="Helical" evidence="4">
    <location>
        <begin position="314"/>
        <end position="334"/>
    </location>
</feature>
<keyword evidence="4" id="KW-1133">Transmembrane helix</keyword>
<protein>
    <recommendedName>
        <fullName evidence="5">AIG1-type G domain-containing protein</fullName>
    </recommendedName>
</protein>
<accession>A0AAV2H969</accession>
<dbReference type="InterPro" id="IPR006703">
    <property type="entry name" value="G_AIG1"/>
</dbReference>
<evidence type="ECO:0000256" key="2">
    <source>
        <dbReference type="ARBA" id="ARBA00022741"/>
    </source>
</evidence>
<dbReference type="Proteomes" id="UP001497497">
    <property type="component" value="Unassembled WGS sequence"/>
</dbReference>
<feature type="domain" description="AIG1-type G" evidence="5">
    <location>
        <begin position="5"/>
        <end position="211"/>
    </location>
</feature>
<evidence type="ECO:0000313" key="6">
    <source>
        <dbReference type="EMBL" id="CAL1530254.1"/>
    </source>
</evidence>
<evidence type="ECO:0000256" key="1">
    <source>
        <dbReference type="ARBA" id="ARBA00008535"/>
    </source>
</evidence>
<evidence type="ECO:0000256" key="4">
    <source>
        <dbReference type="SAM" id="Phobius"/>
    </source>
</evidence>
<dbReference type="Gene3D" id="3.40.50.300">
    <property type="entry name" value="P-loop containing nucleotide triphosphate hydrolases"/>
    <property type="match status" value="1"/>
</dbReference>
<dbReference type="GO" id="GO:0005525">
    <property type="term" value="F:GTP binding"/>
    <property type="evidence" value="ECO:0007669"/>
    <property type="project" value="UniProtKB-KW"/>
</dbReference>
<dbReference type="InterPro" id="IPR027417">
    <property type="entry name" value="P-loop_NTPase"/>
</dbReference>
<name>A0AAV2H969_LYMST</name>